<feature type="domain" description="YdhG-like" evidence="1">
    <location>
        <begin position="19"/>
        <end position="113"/>
    </location>
</feature>
<evidence type="ECO:0000313" key="2">
    <source>
        <dbReference type="EMBL" id="MDT0553314.1"/>
    </source>
</evidence>
<comment type="caution">
    <text evidence="2">The sequence shown here is derived from an EMBL/GenBank/DDBJ whole genome shotgun (WGS) entry which is preliminary data.</text>
</comment>
<dbReference type="InterPro" id="IPR016786">
    <property type="entry name" value="YdeI_bac"/>
</dbReference>
<dbReference type="PIRSF" id="PIRSF021308">
    <property type="entry name" value="UCP021308"/>
    <property type="match status" value="1"/>
</dbReference>
<dbReference type="RefSeq" id="WP_311593314.1">
    <property type="nucleotide sequence ID" value="NZ_JAVRHV010000004.1"/>
</dbReference>
<gene>
    <name evidence="2" type="ORF">RM519_08670</name>
</gene>
<evidence type="ECO:0000313" key="3">
    <source>
        <dbReference type="Proteomes" id="UP001252186"/>
    </source>
</evidence>
<name>A0ABU2Y543_9FLAO</name>
<dbReference type="Proteomes" id="UP001252186">
    <property type="component" value="Unassembled WGS sequence"/>
</dbReference>
<accession>A0ABU2Y543</accession>
<dbReference type="InterPro" id="IPR014922">
    <property type="entry name" value="YdhG-like"/>
</dbReference>
<dbReference type="Pfam" id="PF13376">
    <property type="entry name" value="OmdA"/>
    <property type="match status" value="1"/>
</dbReference>
<proteinExistence type="predicted"/>
<keyword evidence="3" id="KW-1185">Reference proteome</keyword>
<protein>
    <submittedName>
        <fullName evidence="2">YdeI/OmpD-associated family protein</fullName>
    </submittedName>
</protein>
<dbReference type="SUPFAM" id="SSF159888">
    <property type="entry name" value="YdhG-like"/>
    <property type="match status" value="1"/>
</dbReference>
<dbReference type="Pfam" id="PF08818">
    <property type="entry name" value="DUF1801"/>
    <property type="match status" value="1"/>
</dbReference>
<evidence type="ECO:0000259" key="1">
    <source>
        <dbReference type="Pfam" id="PF08818"/>
    </source>
</evidence>
<dbReference type="Gene3D" id="3.90.1150.200">
    <property type="match status" value="1"/>
</dbReference>
<sequence length="198" mass="22963">MKGFTSVEEYIENHSEWLQELEFLRELTFKTTFEETVKWGAPTYTVNGKNVMGIGAFKSYVGLWFFNGSFLTDKENKLINAQDGKTKGMRQWRFNSIKEMDPNLILSYMNEAIENQKEGKTIKVAKPKKEVLIPVELKAALDSDQKLKDAFEKFTPSKQREFTEHISSAKREATKQSRIEKIVPMILQGIGLHDKYRK</sequence>
<dbReference type="EMBL" id="JAVRHV010000004">
    <property type="protein sequence ID" value="MDT0553314.1"/>
    <property type="molecule type" value="Genomic_DNA"/>
</dbReference>
<reference evidence="2 3" key="1">
    <citation type="submission" date="2023-09" db="EMBL/GenBank/DDBJ databases">
        <authorList>
            <person name="Rey-Velasco X."/>
        </authorList>
    </citation>
    <scope>NUCLEOTIDE SEQUENCE [LARGE SCALE GENOMIC DNA]</scope>
    <source>
        <strain evidence="2 3">P050</strain>
    </source>
</reference>
<organism evidence="2 3">
    <name type="scientific">Urechidicola vernalis</name>
    <dbReference type="NCBI Taxonomy" id="3075600"/>
    <lineage>
        <taxon>Bacteria</taxon>
        <taxon>Pseudomonadati</taxon>
        <taxon>Bacteroidota</taxon>
        <taxon>Flavobacteriia</taxon>
        <taxon>Flavobacteriales</taxon>
        <taxon>Flavobacteriaceae</taxon>
        <taxon>Urechidicola</taxon>
    </lineage>
</organism>